<dbReference type="Gene3D" id="1.10.101.10">
    <property type="entry name" value="PGBD-like superfamily/PGBD"/>
    <property type="match status" value="1"/>
</dbReference>
<protein>
    <submittedName>
        <fullName evidence="4">Trypsin-like peptidase</fullName>
    </submittedName>
</protein>
<dbReference type="InterPro" id="IPR002477">
    <property type="entry name" value="Peptidoglycan-bd-like"/>
</dbReference>
<feature type="domain" description="Peptidoglycan binding-like" evidence="3">
    <location>
        <begin position="164"/>
        <end position="219"/>
    </location>
</feature>
<dbReference type="InterPro" id="IPR009003">
    <property type="entry name" value="Peptidase_S1_PA"/>
</dbReference>
<organism evidence="4 5">
    <name type="scientific">Rhodovulum adriaticum</name>
    <name type="common">Rhodopseudomonas adriatica</name>
    <dbReference type="NCBI Taxonomy" id="35804"/>
    <lineage>
        <taxon>Bacteria</taxon>
        <taxon>Pseudomonadati</taxon>
        <taxon>Pseudomonadota</taxon>
        <taxon>Alphaproteobacteria</taxon>
        <taxon>Rhodobacterales</taxon>
        <taxon>Paracoccaceae</taxon>
        <taxon>Rhodovulum</taxon>
    </lineage>
</organism>
<dbReference type="Proteomes" id="UP000295733">
    <property type="component" value="Unassembled WGS sequence"/>
</dbReference>
<gene>
    <name evidence="4" type="ORF">EV656_11043</name>
</gene>
<evidence type="ECO:0000313" key="5">
    <source>
        <dbReference type="Proteomes" id="UP000295733"/>
    </source>
</evidence>
<reference evidence="4 5" key="1">
    <citation type="submission" date="2019-03" db="EMBL/GenBank/DDBJ databases">
        <title>Genomic Encyclopedia of Type Strains, Phase IV (KMG-IV): sequencing the most valuable type-strain genomes for metagenomic binning, comparative biology and taxonomic classification.</title>
        <authorList>
            <person name="Goeker M."/>
        </authorList>
    </citation>
    <scope>NUCLEOTIDE SEQUENCE [LARGE SCALE GENOMIC DNA]</scope>
    <source>
        <strain evidence="4 5">DSM 2781</strain>
    </source>
</reference>
<evidence type="ECO:0000259" key="3">
    <source>
        <dbReference type="Pfam" id="PF01471"/>
    </source>
</evidence>
<feature type="region of interest" description="Disordered" evidence="1">
    <location>
        <begin position="131"/>
        <end position="153"/>
    </location>
</feature>
<dbReference type="SUPFAM" id="SSF47090">
    <property type="entry name" value="PGBD-like"/>
    <property type="match status" value="1"/>
</dbReference>
<dbReference type="Gene3D" id="2.40.10.120">
    <property type="match status" value="1"/>
</dbReference>
<feature type="chain" id="PRO_5020500400" evidence="2">
    <location>
        <begin position="21"/>
        <end position="590"/>
    </location>
</feature>
<dbReference type="EMBL" id="SLXL01000010">
    <property type="protein sequence ID" value="TCP21576.1"/>
    <property type="molecule type" value="Genomic_DNA"/>
</dbReference>
<proteinExistence type="predicted"/>
<evidence type="ECO:0000313" key="4">
    <source>
        <dbReference type="EMBL" id="TCP21576.1"/>
    </source>
</evidence>
<feature type="signal peptide" evidence="2">
    <location>
        <begin position="1"/>
        <end position="20"/>
    </location>
</feature>
<name>A0A4V2SL09_RHOAD</name>
<sequence length="590" mass="63718">MKRLFVILFLTIAATMPAKAQDQAFLQIEAHASLQEAQDRARAYSGVFPNIVAYRVATGWYALAIGPYSQDQAETEIGRLRAEGLIPRDSFIGYGRDFREQVWPTQAPRPAQAMPAQTPFAPIPAQQVMPATDPEPAPAIDTTPPPPPEETLAEARRSEYGLSRDERAQLQIALQWQGYYNAGIDAAFGPGTRSAMAAWQTDRGYEATGVLTTRQRAQLLDEYETQIASLGMREIEEPEAGIRIDMPLGLVQFDRYEPPFVHYKSRDGSGVRALLISQRGDQGTLYGLYDIMQTLKIVPVEGERNRTTRDFTLTGRNERIASHTYATLTGGMIKGFALIWEPQADEKLMQRAVAMMRDSLDSVPNVALDETLGEATEAQRADMMSGLEIRTPESTHTGFFVDGEGTVLTTLEGLSRCDRITIGPDLNASLGATDPQLGLALLQPSVRLAPVAYAAFQLAVPRLGADIAVSGFSYGNVLDLPVLTFGTMADLRGLNGEDSLNRLEIEALEGDMGGPVLDASGAVLGILLPPPGGTRQLPEAVRYAADAEAIAGFLTANGITPGAAQANGALPPAVLSRRAADMTVPVSCWN</sequence>
<dbReference type="InterPro" id="IPR036365">
    <property type="entry name" value="PGBD-like_sf"/>
</dbReference>
<keyword evidence="5" id="KW-1185">Reference proteome</keyword>
<dbReference type="Pfam" id="PF01471">
    <property type="entry name" value="PG_binding_1"/>
    <property type="match status" value="1"/>
</dbReference>
<keyword evidence="2" id="KW-0732">Signal</keyword>
<feature type="compositionally biased region" description="Pro residues" evidence="1">
    <location>
        <begin position="133"/>
        <end position="149"/>
    </location>
</feature>
<comment type="caution">
    <text evidence="4">The sequence shown here is derived from an EMBL/GenBank/DDBJ whole genome shotgun (WGS) entry which is preliminary data.</text>
</comment>
<dbReference type="InterPro" id="IPR036366">
    <property type="entry name" value="PGBDSf"/>
</dbReference>
<evidence type="ECO:0000256" key="1">
    <source>
        <dbReference type="SAM" id="MobiDB-lite"/>
    </source>
</evidence>
<dbReference type="RefSeq" id="WP_132604561.1">
    <property type="nucleotide sequence ID" value="NZ_NRRP01000003.1"/>
</dbReference>
<dbReference type="SUPFAM" id="SSF50494">
    <property type="entry name" value="Trypsin-like serine proteases"/>
    <property type="match status" value="1"/>
</dbReference>
<dbReference type="OrthoDB" id="6810892at2"/>
<accession>A0A4V2SL09</accession>
<dbReference type="AlphaFoldDB" id="A0A4V2SL09"/>
<evidence type="ECO:0000256" key="2">
    <source>
        <dbReference type="SAM" id="SignalP"/>
    </source>
</evidence>
<dbReference type="Pfam" id="PF13365">
    <property type="entry name" value="Trypsin_2"/>
    <property type="match status" value="1"/>
</dbReference>